<comment type="caution">
    <text evidence="2">The sequence shown here is derived from an EMBL/GenBank/DDBJ whole genome shotgun (WGS) entry which is preliminary data.</text>
</comment>
<feature type="transmembrane region" description="Helical" evidence="1">
    <location>
        <begin position="165"/>
        <end position="182"/>
    </location>
</feature>
<gene>
    <name evidence="2" type="ORF">DFH07DRAFT_950405</name>
</gene>
<keyword evidence="1" id="KW-0472">Membrane</keyword>
<feature type="transmembrane region" description="Helical" evidence="1">
    <location>
        <begin position="45"/>
        <end position="66"/>
    </location>
</feature>
<sequence>MLSHIVKRGVARLQAASPEYIAKLQQDAELYENAGPGMEVNPQEALPVLITGLIVLLILASIRYTLGDVVASLAMIESSSPAIVEPKLPAYTDEEPLIPADSEAGADIESTGTNVKPITARLSTTMRHLRSVGGFRARWRGLGISMLYHFAHTVLASILSRTLGVSLLGGVLVSIVSSVLLARVHMLWTHTMIAYPTTKSFLHRMVPLKECKPLLLPSLVFAAAQQATFLLPLAVAVLLDLPSMPEHALHAAQHDEPAKLALLALRILAVPATAATLALAVLLPASITLTRIEAALLPADAQPIVPFDRAALVGSIDLAARGGATALFAAAWRSVDRAVRLRLVKLYAKMVFAQLLLAVLGLQIMAAEVYVIGGERLAIFFTSARAQLELMAIGAPQN</sequence>
<evidence type="ECO:0000313" key="3">
    <source>
        <dbReference type="Proteomes" id="UP001215280"/>
    </source>
</evidence>
<feature type="transmembrane region" description="Helical" evidence="1">
    <location>
        <begin position="214"/>
        <end position="239"/>
    </location>
</feature>
<dbReference type="EMBL" id="JARJLG010000007">
    <property type="protein sequence ID" value="KAJ7779341.1"/>
    <property type="molecule type" value="Genomic_DNA"/>
</dbReference>
<keyword evidence="1" id="KW-1133">Transmembrane helix</keyword>
<dbReference type="AlphaFoldDB" id="A0AAD7K8X9"/>
<protein>
    <submittedName>
        <fullName evidence="2">Uncharacterized protein</fullName>
    </submittedName>
</protein>
<keyword evidence="1" id="KW-0812">Transmembrane</keyword>
<proteinExistence type="predicted"/>
<feature type="transmembrane region" description="Helical" evidence="1">
    <location>
        <begin position="139"/>
        <end position="159"/>
    </location>
</feature>
<dbReference type="Proteomes" id="UP001215280">
    <property type="component" value="Unassembled WGS sequence"/>
</dbReference>
<organism evidence="2 3">
    <name type="scientific">Mycena maculata</name>
    <dbReference type="NCBI Taxonomy" id="230809"/>
    <lineage>
        <taxon>Eukaryota</taxon>
        <taxon>Fungi</taxon>
        <taxon>Dikarya</taxon>
        <taxon>Basidiomycota</taxon>
        <taxon>Agaricomycotina</taxon>
        <taxon>Agaricomycetes</taxon>
        <taxon>Agaricomycetidae</taxon>
        <taxon>Agaricales</taxon>
        <taxon>Marasmiineae</taxon>
        <taxon>Mycenaceae</taxon>
        <taxon>Mycena</taxon>
    </lineage>
</organism>
<evidence type="ECO:0000256" key="1">
    <source>
        <dbReference type="SAM" id="Phobius"/>
    </source>
</evidence>
<reference evidence="2" key="1">
    <citation type="submission" date="2023-03" db="EMBL/GenBank/DDBJ databases">
        <title>Massive genome expansion in bonnet fungi (Mycena s.s.) driven by repeated elements and novel gene families across ecological guilds.</title>
        <authorList>
            <consortium name="Lawrence Berkeley National Laboratory"/>
            <person name="Harder C.B."/>
            <person name="Miyauchi S."/>
            <person name="Viragh M."/>
            <person name="Kuo A."/>
            <person name="Thoen E."/>
            <person name="Andreopoulos B."/>
            <person name="Lu D."/>
            <person name="Skrede I."/>
            <person name="Drula E."/>
            <person name="Henrissat B."/>
            <person name="Morin E."/>
            <person name="Kohler A."/>
            <person name="Barry K."/>
            <person name="LaButti K."/>
            <person name="Morin E."/>
            <person name="Salamov A."/>
            <person name="Lipzen A."/>
            <person name="Mereny Z."/>
            <person name="Hegedus B."/>
            <person name="Baldrian P."/>
            <person name="Stursova M."/>
            <person name="Weitz H."/>
            <person name="Taylor A."/>
            <person name="Grigoriev I.V."/>
            <person name="Nagy L.G."/>
            <person name="Martin F."/>
            <person name="Kauserud H."/>
        </authorList>
    </citation>
    <scope>NUCLEOTIDE SEQUENCE</scope>
    <source>
        <strain evidence="2">CBHHK188m</strain>
    </source>
</reference>
<keyword evidence="3" id="KW-1185">Reference proteome</keyword>
<feature type="transmembrane region" description="Helical" evidence="1">
    <location>
        <begin position="350"/>
        <end position="372"/>
    </location>
</feature>
<name>A0AAD7K8X9_9AGAR</name>
<accession>A0AAD7K8X9</accession>
<evidence type="ECO:0000313" key="2">
    <source>
        <dbReference type="EMBL" id="KAJ7779341.1"/>
    </source>
</evidence>
<feature type="transmembrane region" description="Helical" evidence="1">
    <location>
        <begin position="259"/>
        <end position="283"/>
    </location>
</feature>